<accession>A0A3P6S9B4</accession>
<dbReference type="SUPFAM" id="SSF48371">
    <property type="entry name" value="ARM repeat"/>
    <property type="match status" value="1"/>
</dbReference>
<reference evidence="3 4" key="1">
    <citation type="submission" date="2018-11" db="EMBL/GenBank/DDBJ databases">
        <authorList>
            <consortium name="Pathogen Informatics"/>
        </authorList>
    </citation>
    <scope>NUCLEOTIDE SEQUENCE [LARGE SCALE GENOMIC DNA]</scope>
</reference>
<dbReference type="Proteomes" id="UP000271889">
    <property type="component" value="Unassembled WGS sequence"/>
</dbReference>
<dbReference type="InterPro" id="IPR016024">
    <property type="entry name" value="ARM-type_fold"/>
</dbReference>
<name>A0A3P6S9B4_CYLGO</name>
<feature type="domain" description="MIF4G-like type 1" evidence="2">
    <location>
        <begin position="38"/>
        <end position="130"/>
    </location>
</feature>
<evidence type="ECO:0000259" key="2">
    <source>
        <dbReference type="Pfam" id="PF09088"/>
    </source>
</evidence>
<dbReference type="GO" id="GO:0000339">
    <property type="term" value="F:RNA cap binding"/>
    <property type="evidence" value="ECO:0007669"/>
    <property type="project" value="InterPro"/>
</dbReference>
<dbReference type="PANTHER" id="PTHR12412">
    <property type="entry name" value="CAP BINDING PROTEIN"/>
    <property type="match status" value="1"/>
</dbReference>
<sequence>MLAIYLESFVVVSFCIILIYYLISAEELTNYARGANVPIAYMILEVLFSQLFRLPHPPQPTGFYGPLLLDLCRLQPSTMPQVLAQASELLYQRAGTMQPLCLDRFVDWFSFHLSNFGFRWSWDDWKDCLTVRIRFYLHQWFEEHYLPFRLTGGTQRRSSLVK</sequence>
<feature type="transmembrane region" description="Helical" evidence="1">
    <location>
        <begin position="6"/>
        <end position="23"/>
    </location>
</feature>
<proteinExistence type="predicted"/>
<organism evidence="3 4">
    <name type="scientific">Cylicostephanus goldi</name>
    <name type="common">Nematode worm</name>
    <dbReference type="NCBI Taxonomy" id="71465"/>
    <lineage>
        <taxon>Eukaryota</taxon>
        <taxon>Metazoa</taxon>
        <taxon>Ecdysozoa</taxon>
        <taxon>Nematoda</taxon>
        <taxon>Chromadorea</taxon>
        <taxon>Rhabditida</taxon>
        <taxon>Rhabditina</taxon>
        <taxon>Rhabditomorpha</taxon>
        <taxon>Strongyloidea</taxon>
        <taxon>Strongylidae</taxon>
        <taxon>Cylicostephanus</taxon>
    </lineage>
</organism>
<dbReference type="GO" id="GO:0005846">
    <property type="term" value="C:nuclear cap binding complex"/>
    <property type="evidence" value="ECO:0007669"/>
    <property type="project" value="InterPro"/>
</dbReference>
<keyword evidence="1" id="KW-0472">Membrane</keyword>
<dbReference type="EMBL" id="UYRV01022171">
    <property type="protein sequence ID" value="VDK71036.1"/>
    <property type="molecule type" value="Genomic_DNA"/>
</dbReference>
<dbReference type="InterPro" id="IPR027159">
    <property type="entry name" value="CBP80"/>
</dbReference>
<keyword evidence="1" id="KW-0812">Transmembrane</keyword>
<evidence type="ECO:0000313" key="4">
    <source>
        <dbReference type="Proteomes" id="UP000271889"/>
    </source>
</evidence>
<evidence type="ECO:0000256" key="1">
    <source>
        <dbReference type="SAM" id="Phobius"/>
    </source>
</evidence>
<dbReference type="Gene3D" id="1.25.40.180">
    <property type="match status" value="1"/>
</dbReference>
<dbReference type="GO" id="GO:0006406">
    <property type="term" value="P:mRNA export from nucleus"/>
    <property type="evidence" value="ECO:0007669"/>
    <property type="project" value="InterPro"/>
</dbReference>
<gene>
    <name evidence="3" type="ORF">CGOC_LOCUS6685</name>
</gene>
<dbReference type="Pfam" id="PF09088">
    <property type="entry name" value="MIF4G_like"/>
    <property type="match status" value="1"/>
</dbReference>
<protein>
    <recommendedName>
        <fullName evidence="2">MIF4G-like type 1 domain-containing protein</fullName>
    </recommendedName>
</protein>
<dbReference type="InterPro" id="IPR015172">
    <property type="entry name" value="MIF4G-like_typ-1"/>
</dbReference>
<evidence type="ECO:0000313" key="3">
    <source>
        <dbReference type="EMBL" id="VDK71036.1"/>
    </source>
</evidence>
<dbReference type="PANTHER" id="PTHR12412:SF2">
    <property type="entry name" value="NUCLEAR CAP-BINDING PROTEIN SUBUNIT 1"/>
    <property type="match status" value="1"/>
</dbReference>
<keyword evidence="4" id="KW-1185">Reference proteome</keyword>
<dbReference type="OrthoDB" id="10252707at2759"/>
<keyword evidence="1" id="KW-1133">Transmembrane helix</keyword>
<dbReference type="AlphaFoldDB" id="A0A3P6S9B4"/>
<dbReference type="GO" id="GO:0003729">
    <property type="term" value="F:mRNA binding"/>
    <property type="evidence" value="ECO:0007669"/>
    <property type="project" value="TreeGrafter"/>
</dbReference>
<dbReference type="GO" id="GO:0000184">
    <property type="term" value="P:nuclear-transcribed mRNA catabolic process, nonsense-mediated decay"/>
    <property type="evidence" value="ECO:0007669"/>
    <property type="project" value="TreeGrafter"/>
</dbReference>
<dbReference type="GO" id="GO:0005634">
    <property type="term" value="C:nucleus"/>
    <property type="evidence" value="ECO:0007669"/>
    <property type="project" value="TreeGrafter"/>
</dbReference>